<dbReference type="RefSeq" id="YP_009301216.1">
    <property type="nucleotide sequence ID" value="NC_031230.1"/>
</dbReference>
<dbReference type="Gene3D" id="3.40.1800.10">
    <property type="entry name" value="His-Me finger endonucleases"/>
    <property type="match status" value="1"/>
</dbReference>
<evidence type="ECO:0000313" key="2">
    <source>
        <dbReference type="Proteomes" id="UP000201371"/>
    </source>
</evidence>
<sequence length="201" mass="22436">MVIGTECSVEACDRQAKTRGMCRAHYLRVLRAEKGMRSQGDLSRPVGQRQPCQIDGCTRPHSGHGYCQYHCRRMVHGFEPKIRPEPKTPTEECSVPGCGTVGTQGGGLCSKHYMWLYRYGLHPLEHAWILEQQDGRCAICRSEFSEENRMVIDHDHSCCSGGKSCGGCVRGILCFRCNWGLGSFMDNPQSLRMAADYLDGG</sequence>
<dbReference type="InterPro" id="IPR044925">
    <property type="entry name" value="His-Me_finger_sf"/>
</dbReference>
<dbReference type="KEGG" id="vg:29125124"/>
<dbReference type="Pfam" id="PF02945">
    <property type="entry name" value="Endonuclease_7"/>
    <property type="match status" value="1"/>
</dbReference>
<dbReference type="SUPFAM" id="SSF54060">
    <property type="entry name" value="His-Me finger endonucleases"/>
    <property type="match status" value="1"/>
</dbReference>
<accession>A0A142K9C3</accession>
<keyword evidence="1" id="KW-0540">Nuclease</keyword>
<proteinExistence type="predicted"/>
<protein>
    <submittedName>
        <fullName evidence="1">Endonuclease VII</fullName>
    </submittedName>
</protein>
<dbReference type="GeneID" id="29125124"/>
<keyword evidence="1" id="KW-0255">Endonuclease</keyword>
<organism evidence="1 2">
    <name type="scientific">Gordonia phage Yvonnetastic</name>
    <dbReference type="NCBI Taxonomy" id="1821566"/>
    <lineage>
        <taxon>Viruses</taxon>
        <taxon>Duplodnaviria</taxon>
        <taxon>Heunggongvirae</taxon>
        <taxon>Uroviricota</taxon>
        <taxon>Caudoviricetes</taxon>
        <taxon>Yvonnevirus</taxon>
        <taxon>Yvonnevirus yvonnetastic</taxon>
        <taxon>Gordonia virus Yvonnetastic</taxon>
    </lineage>
</organism>
<dbReference type="Proteomes" id="UP000201371">
    <property type="component" value="Segment"/>
</dbReference>
<name>A0A142K9C3_9CAUD</name>
<gene>
    <name evidence="1" type="primary">162</name>
    <name evidence="1" type="ORF">SEA_YVONNETASTIC_162</name>
</gene>
<evidence type="ECO:0000313" key="1">
    <source>
        <dbReference type="EMBL" id="AMS02706.1"/>
    </source>
</evidence>
<keyword evidence="1" id="KW-0378">Hydrolase</keyword>
<dbReference type="EMBL" id="KU963248">
    <property type="protein sequence ID" value="AMS02706.1"/>
    <property type="molecule type" value="Genomic_DNA"/>
</dbReference>
<dbReference type="InterPro" id="IPR038563">
    <property type="entry name" value="Endonuclease_7_sf"/>
</dbReference>
<keyword evidence="2" id="KW-1185">Reference proteome</keyword>
<reference evidence="2" key="1">
    <citation type="submission" date="2016-03" db="EMBL/GenBank/DDBJ databases">
        <authorList>
            <person name="Ploux O."/>
        </authorList>
    </citation>
    <scope>NUCLEOTIDE SEQUENCE [LARGE SCALE GENOMIC DNA]</scope>
</reference>
<dbReference type="OrthoDB" id="27676at10239"/>
<dbReference type="GO" id="GO:0004519">
    <property type="term" value="F:endonuclease activity"/>
    <property type="evidence" value="ECO:0007669"/>
    <property type="project" value="UniProtKB-KW"/>
</dbReference>
<dbReference type="InterPro" id="IPR004211">
    <property type="entry name" value="Endonuclease_7"/>
</dbReference>